<dbReference type="SUPFAM" id="SSF53613">
    <property type="entry name" value="Ribokinase-like"/>
    <property type="match status" value="1"/>
</dbReference>
<dbReference type="InterPro" id="IPR011611">
    <property type="entry name" value="PfkB_dom"/>
</dbReference>
<dbReference type="InterPro" id="IPR029056">
    <property type="entry name" value="Ribokinase-like"/>
</dbReference>
<evidence type="ECO:0000259" key="3">
    <source>
        <dbReference type="Pfam" id="PF00294"/>
    </source>
</evidence>
<dbReference type="PROSITE" id="PS00584">
    <property type="entry name" value="PFKB_KINASES_2"/>
    <property type="match status" value="1"/>
</dbReference>
<organism evidence="4 5">
    <name type="scientific">Rhizobium aquaticum</name>
    <dbReference type="NCBI Taxonomy" id="1549636"/>
    <lineage>
        <taxon>Bacteria</taxon>
        <taxon>Pseudomonadati</taxon>
        <taxon>Pseudomonadota</taxon>
        <taxon>Alphaproteobacteria</taxon>
        <taxon>Hyphomicrobiales</taxon>
        <taxon>Rhizobiaceae</taxon>
        <taxon>Rhizobium/Agrobacterium group</taxon>
        <taxon>Rhizobium</taxon>
    </lineage>
</organism>
<evidence type="ECO:0000313" key="4">
    <source>
        <dbReference type="EMBL" id="MET3612460.1"/>
    </source>
</evidence>
<dbReference type="Proteomes" id="UP001549047">
    <property type="component" value="Unassembled WGS sequence"/>
</dbReference>
<dbReference type="PANTHER" id="PTHR10584">
    <property type="entry name" value="SUGAR KINASE"/>
    <property type="match status" value="1"/>
</dbReference>
<proteinExistence type="predicted"/>
<protein>
    <submittedName>
        <fullName evidence="4">Sugar/nucleoside kinase (Ribokinase family)</fullName>
    </submittedName>
</protein>
<sequence length="314" mass="32736">MTAKRIVVVGGAHVDRRGRIFGDTRPGASNPGAWFEEAGGGGFNAARALSLLGHNVTMVSVAGGDPGAALVEAAAARTGVTLNGFTFLDRQTPSYTAVLEADGNLVIALADMALYDLMTARRLKVNWLRDTLANADFILSDANLPAETIATLAADARAHAIPMAAIGISPAKIVRLIPSLPALDFVFMNEAEARTLAGADCEARDWPKRFGERGLKGGAITRGMKPALLWRDGKTVTLAPPPVDTIGDVTGAGDAFAAGAIDAFLAGGRISVMIQQATALARITVQSPLAVAENVNRQLLSEMLALVPQAEMLD</sequence>
<evidence type="ECO:0000256" key="2">
    <source>
        <dbReference type="ARBA" id="ARBA00022777"/>
    </source>
</evidence>
<keyword evidence="1" id="KW-0808">Transferase</keyword>
<dbReference type="GO" id="GO:0016301">
    <property type="term" value="F:kinase activity"/>
    <property type="evidence" value="ECO:0007669"/>
    <property type="project" value="UniProtKB-KW"/>
</dbReference>
<dbReference type="EMBL" id="JBEPMB010000001">
    <property type="protein sequence ID" value="MET3612460.1"/>
    <property type="molecule type" value="Genomic_DNA"/>
</dbReference>
<accession>A0ABV2IVE2</accession>
<dbReference type="RefSeq" id="WP_354555021.1">
    <property type="nucleotide sequence ID" value="NZ_JBEPMB010000001.1"/>
</dbReference>
<name>A0ABV2IVE2_9HYPH</name>
<evidence type="ECO:0000256" key="1">
    <source>
        <dbReference type="ARBA" id="ARBA00022679"/>
    </source>
</evidence>
<dbReference type="CDD" id="cd01941">
    <property type="entry name" value="YeiC_kinase_like"/>
    <property type="match status" value="1"/>
</dbReference>
<keyword evidence="2 4" id="KW-0418">Kinase</keyword>
<comment type="caution">
    <text evidence="4">The sequence shown here is derived from an EMBL/GenBank/DDBJ whole genome shotgun (WGS) entry which is preliminary data.</text>
</comment>
<feature type="domain" description="Carbohydrate kinase PfkB" evidence="3">
    <location>
        <begin position="5"/>
        <end position="290"/>
    </location>
</feature>
<dbReference type="InterPro" id="IPR002173">
    <property type="entry name" value="Carboh/pur_kinase_PfkB_CS"/>
</dbReference>
<keyword evidence="5" id="KW-1185">Reference proteome</keyword>
<dbReference type="Pfam" id="PF00294">
    <property type="entry name" value="PfkB"/>
    <property type="match status" value="1"/>
</dbReference>
<dbReference type="PANTHER" id="PTHR10584:SF166">
    <property type="entry name" value="RIBOKINASE"/>
    <property type="match status" value="1"/>
</dbReference>
<dbReference type="Gene3D" id="3.40.1190.20">
    <property type="match status" value="1"/>
</dbReference>
<reference evidence="4 5" key="1">
    <citation type="submission" date="2024-06" db="EMBL/GenBank/DDBJ databases">
        <title>Genomic Encyclopedia of Type Strains, Phase IV (KMG-IV): sequencing the most valuable type-strain genomes for metagenomic binning, comparative biology and taxonomic classification.</title>
        <authorList>
            <person name="Goeker M."/>
        </authorList>
    </citation>
    <scope>NUCLEOTIDE SEQUENCE [LARGE SCALE GENOMIC DNA]</scope>
    <source>
        <strain evidence="4 5">DSM 29780</strain>
    </source>
</reference>
<gene>
    <name evidence="4" type="ORF">ABID16_000765</name>
</gene>
<evidence type="ECO:0000313" key="5">
    <source>
        <dbReference type="Proteomes" id="UP001549047"/>
    </source>
</evidence>